<comment type="similarity">
    <text evidence="8">Belongs to the nucleoredoxin family.</text>
</comment>
<evidence type="ECO:0000256" key="2">
    <source>
        <dbReference type="ARBA" id="ARBA00022723"/>
    </source>
</evidence>
<dbReference type="PROSITE" id="PS50135">
    <property type="entry name" value="ZF_ZZ_2"/>
    <property type="match status" value="1"/>
</dbReference>
<feature type="domain" description="Thioredoxin" evidence="14">
    <location>
        <begin position="1"/>
        <end position="175"/>
    </location>
</feature>
<evidence type="ECO:0000256" key="7">
    <source>
        <dbReference type="ARBA" id="ARBA00023027"/>
    </source>
</evidence>
<evidence type="ECO:0000313" key="16">
    <source>
        <dbReference type="Proteomes" id="UP000663823"/>
    </source>
</evidence>
<keyword evidence="4 11" id="KW-0863">Zinc-finger</keyword>
<dbReference type="Proteomes" id="UP000663823">
    <property type="component" value="Unassembled WGS sequence"/>
</dbReference>
<dbReference type="InterPro" id="IPR000433">
    <property type="entry name" value="Znf_ZZ"/>
</dbReference>
<dbReference type="EMBL" id="CAJOAX010003654">
    <property type="protein sequence ID" value="CAF3866092.1"/>
    <property type="molecule type" value="Genomic_DNA"/>
</dbReference>
<dbReference type="InterPro" id="IPR052259">
    <property type="entry name" value="Nucleoredoxin-like"/>
</dbReference>
<evidence type="ECO:0000256" key="6">
    <source>
        <dbReference type="ARBA" id="ARBA00023002"/>
    </source>
</evidence>
<comment type="catalytic activity">
    <reaction evidence="10">
        <text>[protein]-dithiol + NADP(+) = [protein]-disulfide + NADPH + H(+)</text>
        <dbReference type="Rhea" id="RHEA:18753"/>
        <dbReference type="Rhea" id="RHEA-COMP:10593"/>
        <dbReference type="Rhea" id="RHEA-COMP:10594"/>
        <dbReference type="ChEBI" id="CHEBI:15378"/>
        <dbReference type="ChEBI" id="CHEBI:29950"/>
        <dbReference type="ChEBI" id="CHEBI:50058"/>
        <dbReference type="ChEBI" id="CHEBI:57783"/>
        <dbReference type="ChEBI" id="CHEBI:58349"/>
        <dbReference type="EC" id="1.8.1.8"/>
    </reaction>
</comment>
<evidence type="ECO:0000256" key="11">
    <source>
        <dbReference type="PROSITE-ProRule" id="PRU00228"/>
    </source>
</evidence>
<evidence type="ECO:0000256" key="8">
    <source>
        <dbReference type="ARBA" id="ARBA00025782"/>
    </source>
</evidence>
<evidence type="ECO:0000259" key="13">
    <source>
        <dbReference type="PROSITE" id="PS50135"/>
    </source>
</evidence>
<comment type="catalytic activity">
    <reaction evidence="9">
        <text>[protein]-dithiol + NAD(+) = [protein]-disulfide + NADH + H(+)</text>
        <dbReference type="Rhea" id="RHEA:18749"/>
        <dbReference type="Rhea" id="RHEA-COMP:10593"/>
        <dbReference type="Rhea" id="RHEA-COMP:10594"/>
        <dbReference type="ChEBI" id="CHEBI:15378"/>
        <dbReference type="ChEBI" id="CHEBI:29950"/>
        <dbReference type="ChEBI" id="CHEBI:50058"/>
        <dbReference type="ChEBI" id="CHEBI:57540"/>
        <dbReference type="ChEBI" id="CHEBI:57945"/>
        <dbReference type="EC" id="1.8.1.8"/>
    </reaction>
</comment>
<keyword evidence="6" id="KW-0560">Oxidoreductase</keyword>
<keyword evidence="2" id="KW-0479">Metal-binding</keyword>
<dbReference type="SMART" id="SM00291">
    <property type="entry name" value="ZnF_ZZ"/>
    <property type="match status" value="1"/>
</dbReference>
<dbReference type="PROSITE" id="PS01357">
    <property type="entry name" value="ZF_ZZ_1"/>
    <property type="match status" value="1"/>
</dbReference>
<evidence type="ECO:0000256" key="9">
    <source>
        <dbReference type="ARBA" id="ARBA00047388"/>
    </source>
</evidence>
<feature type="region of interest" description="Disordered" evidence="12">
    <location>
        <begin position="1"/>
        <end position="20"/>
    </location>
</feature>
<dbReference type="InterPro" id="IPR036249">
    <property type="entry name" value="Thioredoxin-like_sf"/>
</dbReference>
<dbReference type="PANTHER" id="PTHR13871">
    <property type="entry name" value="THIOREDOXIN"/>
    <property type="match status" value="1"/>
</dbReference>
<evidence type="ECO:0000256" key="5">
    <source>
        <dbReference type="ARBA" id="ARBA00022833"/>
    </source>
</evidence>
<feature type="domain" description="ZZ-type" evidence="13">
    <location>
        <begin position="192"/>
        <end position="237"/>
    </location>
</feature>
<dbReference type="PANTHER" id="PTHR13871:SF96">
    <property type="entry name" value="THIOREDOXIN DOMAIN-CONTAINING PROTEIN"/>
    <property type="match status" value="1"/>
</dbReference>
<dbReference type="Gene3D" id="3.30.60.90">
    <property type="match status" value="1"/>
</dbReference>
<accession>A0A819FD72</accession>
<protein>
    <recommendedName>
        <fullName evidence="1">protein-disulfide reductase</fullName>
        <ecNumber evidence="1">1.8.1.8</ecNumber>
    </recommendedName>
</protein>
<reference evidence="15" key="1">
    <citation type="submission" date="2021-02" db="EMBL/GenBank/DDBJ databases">
        <authorList>
            <person name="Nowell W R."/>
        </authorList>
    </citation>
    <scope>NUCLEOTIDE SEQUENCE</scope>
</reference>
<comment type="caution">
    <text evidence="15">The sequence shown here is derived from an EMBL/GenBank/DDBJ whole genome shotgun (WGS) entry which is preliminary data.</text>
</comment>
<dbReference type="SUPFAM" id="SSF52833">
    <property type="entry name" value="Thioredoxin-like"/>
    <property type="match status" value="1"/>
</dbReference>
<dbReference type="InterPro" id="IPR013766">
    <property type="entry name" value="Thioredoxin_domain"/>
</dbReference>
<evidence type="ECO:0000259" key="14">
    <source>
        <dbReference type="PROSITE" id="PS51352"/>
    </source>
</evidence>
<evidence type="ECO:0000256" key="3">
    <source>
        <dbReference type="ARBA" id="ARBA00022737"/>
    </source>
</evidence>
<dbReference type="Pfam" id="PF00569">
    <property type="entry name" value="ZZ"/>
    <property type="match status" value="1"/>
</dbReference>
<dbReference type="SUPFAM" id="SSF57850">
    <property type="entry name" value="RING/U-box"/>
    <property type="match status" value="1"/>
</dbReference>
<evidence type="ECO:0000256" key="1">
    <source>
        <dbReference type="ARBA" id="ARBA00012612"/>
    </source>
</evidence>
<dbReference type="InterPro" id="IPR012336">
    <property type="entry name" value="Thioredoxin-like_fold"/>
</dbReference>
<dbReference type="InterPro" id="IPR043145">
    <property type="entry name" value="Znf_ZZ_sf"/>
</dbReference>
<dbReference type="CDD" id="cd02340">
    <property type="entry name" value="ZZ_NBR1_like"/>
    <property type="match status" value="1"/>
</dbReference>
<proteinExistence type="inferred from homology"/>
<dbReference type="Pfam" id="PF13905">
    <property type="entry name" value="Thioredoxin_8"/>
    <property type="match status" value="1"/>
</dbReference>
<dbReference type="AlphaFoldDB" id="A0A819FD72"/>
<evidence type="ECO:0000256" key="10">
    <source>
        <dbReference type="ARBA" id="ARBA00047804"/>
    </source>
</evidence>
<dbReference type="GO" id="GO:0047134">
    <property type="term" value="F:protein-disulfide reductase [NAD(P)H] activity"/>
    <property type="evidence" value="ECO:0007669"/>
    <property type="project" value="UniProtKB-EC"/>
</dbReference>
<sequence>MNVFLPTKSGSSQGTSPEDHEHPLAEYLIPKQHYSLEQLFKSVPHLLNPNNEEKIETKTLWEDGIKRVGFYFSAHWCPLCRAFTSKLAEIYKEAQTDAHGFCLVFVSCDRDEQSFNEYRSTIPWPAVPLNSSALLKAYSQFSGIPSLTIVSSDGKILSCRGRDDVSRKGIKALKTWVQGKKLASASADEFEWSYVSCDGCNMAPFIGQRYRCPTCGNYDLCSTCEKKGGEHSLERIP</sequence>
<dbReference type="GO" id="GO:0008270">
    <property type="term" value="F:zinc ion binding"/>
    <property type="evidence" value="ECO:0007669"/>
    <property type="project" value="UniProtKB-KW"/>
</dbReference>
<dbReference type="Gene3D" id="3.40.30.10">
    <property type="entry name" value="Glutaredoxin"/>
    <property type="match status" value="1"/>
</dbReference>
<dbReference type="EC" id="1.8.1.8" evidence="1"/>
<evidence type="ECO:0000313" key="15">
    <source>
        <dbReference type="EMBL" id="CAF3866092.1"/>
    </source>
</evidence>
<name>A0A819FD72_9BILA</name>
<keyword evidence="3" id="KW-0677">Repeat</keyword>
<evidence type="ECO:0000256" key="4">
    <source>
        <dbReference type="ARBA" id="ARBA00022771"/>
    </source>
</evidence>
<dbReference type="PROSITE" id="PS51352">
    <property type="entry name" value="THIOREDOXIN_2"/>
    <property type="match status" value="1"/>
</dbReference>
<gene>
    <name evidence="15" type="ORF">OTI717_LOCUS21962</name>
</gene>
<organism evidence="15 16">
    <name type="scientific">Rotaria sordida</name>
    <dbReference type="NCBI Taxonomy" id="392033"/>
    <lineage>
        <taxon>Eukaryota</taxon>
        <taxon>Metazoa</taxon>
        <taxon>Spiralia</taxon>
        <taxon>Gnathifera</taxon>
        <taxon>Rotifera</taxon>
        <taxon>Eurotatoria</taxon>
        <taxon>Bdelloidea</taxon>
        <taxon>Philodinida</taxon>
        <taxon>Philodinidae</taxon>
        <taxon>Rotaria</taxon>
    </lineage>
</organism>
<keyword evidence="5" id="KW-0862">Zinc</keyword>
<keyword evidence="7" id="KW-0520">NAD</keyword>
<evidence type="ECO:0000256" key="12">
    <source>
        <dbReference type="SAM" id="MobiDB-lite"/>
    </source>
</evidence>